<name>A0ABW9QZT0_9ACTN</name>
<evidence type="ECO:0000313" key="1">
    <source>
        <dbReference type="EMBL" id="MST35380.1"/>
    </source>
</evidence>
<dbReference type="Gene3D" id="3.20.20.70">
    <property type="entry name" value="Aldolase class I"/>
    <property type="match status" value="1"/>
</dbReference>
<comment type="caution">
    <text evidence="1">The sequence shown here is derived from an EMBL/GenBank/DDBJ whole genome shotgun (WGS) entry which is preliminary data.</text>
</comment>
<dbReference type="InterPro" id="IPR013785">
    <property type="entry name" value="Aldolase_TIM"/>
</dbReference>
<reference evidence="1 2" key="1">
    <citation type="submission" date="2019-11" db="EMBL/GenBank/DDBJ databases">
        <title>Acidiferrimicrobium australis gen. nov., sp. nov., an acidophilic and obligately heterotrophic, member of the Actinobacteria that catalyses dissimilatory oxido- reduction of iron isolated from metal-rich acidic water in Chile.</title>
        <authorList>
            <person name="Gonzalez D."/>
            <person name="Huber K."/>
            <person name="Hedrich S."/>
            <person name="Rojas-Villalobos C."/>
            <person name="Quatrini R."/>
            <person name="Dinamarca M.A."/>
            <person name="Schwarz A."/>
            <person name="Canales C."/>
            <person name="Nancucheo I."/>
        </authorList>
    </citation>
    <scope>NUCLEOTIDE SEQUENCE [LARGE SCALE GENOMIC DNA]</scope>
    <source>
        <strain evidence="1 2">USS-CCA1</strain>
    </source>
</reference>
<gene>
    <name evidence="1" type="ORF">GHK86_21940</name>
</gene>
<protein>
    <recommendedName>
        <fullName evidence="3">Nitronate monooxygenase</fullName>
    </recommendedName>
</protein>
<evidence type="ECO:0000313" key="2">
    <source>
        <dbReference type="Proteomes" id="UP000437736"/>
    </source>
</evidence>
<organism evidence="1 2">
    <name type="scientific">Acidiferrimicrobium australe</name>
    <dbReference type="NCBI Taxonomy" id="2664430"/>
    <lineage>
        <taxon>Bacteria</taxon>
        <taxon>Bacillati</taxon>
        <taxon>Actinomycetota</taxon>
        <taxon>Acidimicrobiia</taxon>
        <taxon>Acidimicrobiales</taxon>
        <taxon>Acidimicrobiaceae</taxon>
        <taxon>Acidiferrimicrobium</taxon>
    </lineage>
</organism>
<dbReference type="PANTHER" id="PTHR32332:SF33">
    <property type="entry name" value="NITRONATE MONOOXYGENASE DOMAIN-CONTAINING PROTEIN"/>
    <property type="match status" value="1"/>
</dbReference>
<dbReference type="SUPFAM" id="SSF51412">
    <property type="entry name" value="Inosine monophosphate dehydrogenase (IMPDH)"/>
    <property type="match status" value="1"/>
</dbReference>
<accession>A0ABW9QZT0</accession>
<dbReference type="PANTHER" id="PTHR32332">
    <property type="entry name" value="2-NITROPROPANE DIOXYGENASE"/>
    <property type="match status" value="1"/>
</dbReference>
<proteinExistence type="predicted"/>
<evidence type="ECO:0008006" key="3">
    <source>
        <dbReference type="Google" id="ProtNLM"/>
    </source>
</evidence>
<keyword evidence="2" id="KW-1185">Reference proteome</keyword>
<dbReference type="Proteomes" id="UP000437736">
    <property type="component" value="Unassembled WGS sequence"/>
</dbReference>
<sequence length="207" mass="22209">MGALGLPYWLAGGQAAPGRLGDARAGGAAGIQVGSAFALCEESAMDPLLKREVIDRWFAGTLQVRTDPAASPTGFPFKVAQLPRTGAEASVYDQRPRVCDLGYLRLPYRRADATIGYRCPAEPVGAYLRKGGRLDDTVGRRCLCNGLMATIGLGQRRRGRPDEPPIVTIGQDLSFLGDLASAPDRRYRAADVLAYLLRPASPQGTHR</sequence>
<dbReference type="EMBL" id="WJHE01001687">
    <property type="protein sequence ID" value="MST35380.1"/>
    <property type="molecule type" value="Genomic_DNA"/>
</dbReference>